<name>A0A9W6QQB7_9PSEU</name>
<evidence type="ECO:0000313" key="2">
    <source>
        <dbReference type="Proteomes" id="UP001165042"/>
    </source>
</evidence>
<evidence type="ECO:0000313" key="1">
    <source>
        <dbReference type="EMBL" id="GLW92729.1"/>
    </source>
</evidence>
<dbReference type="RefSeq" id="WP_285611219.1">
    <property type="nucleotide sequence ID" value="NZ_BSSD01000005.1"/>
</dbReference>
<sequence>MTEPITHSGFIAVAGLSEGVDLVAEVRALNDAGVEVPWLWNLAVRWADDPHSLDQEILVFGVHNDRGFLSWQCGMTAHVPVNGRNSEWSSAYLGGMH</sequence>
<dbReference type="Proteomes" id="UP001165042">
    <property type="component" value="Unassembled WGS sequence"/>
</dbReference>
<organism evidence="1 2">
    <name type="scientific">Actinokineospora globicatena</name>
    <dbReference type="NCBI Taxonomy" id="103729"/>
    <lineage>
        <taxon>Bacteria</taxon>
        <taxon>Bacillati</taxon>
        <taxon>Actinomycetota</taxon>
        <taxon>Actinomycetes</taxon>
        <taxon>Pseudonocardiales</taxon>
        <taxon>Pseudonocardiaceae</taxon>
        <taxon>Actinokineospora</taxon>
    </lineage>
</organism>
<accession>A0A9W6QQB7</accession>
<keyword evidence="2" id="KW-1185">Reference proteome</keyword>
<protein>
    <submittedName>
        <fullName evidence="1">Uncharacterized protein</fullName>
    </submittedName>
</protein>
<comment type="caution">
    <text evidence="1">The sequence shown here is derived from an EMBL/GenBank/DDBJ whole genome shotgun (WGS) entry which is preliminary data.</text>
</comment>
<dbReference type="AlphaFoldDB" id="A0A9W6QQB7"/>
<dbReference type="EMBL" id="BSSD01000005">
    <property type="protein sequence ID" value="GLW92729.1"/>
    <property type="molecule type" value="Genomic_DNA"/>
</dbReference>
<proteinExistence type="predicted"/>
<gene>
    <name evidence="1" type="ORF">Aglo03_35450</name>
</gene>
<reference evidence="1" key="1">
    <citation type="submission" date="2023-02" db="EMBL/GenBank/DDBJ databases">
        <title>Actinokineospora globicatena NBRC 15670.</title>
        <authorList>
            <person name="Ichikawa N."/>
            <person name="Sato H."/>
            <person name="Tonouchi N."/>
        </authorList>
    </citation>
    <scope>NUCLEOTIDE SEQUENCE</scope>
    <source>
        <strain evidence="1">NBRC 15670</strain>
    </source>
</reference>